<evidence type="ECO:0000313" key="2">
    <source>
        <dbReference type="Proteomes" id="UP000030321"/>
    </source>
</evidence>
<organism evidence="1 2">
    <name type="scientific">Microcystis aeruginosa NIES-44</name>
    <dbReference type="NCBI Taxonomy" id="449439"/>
    <lineage>
        <taxon>Bacteria</taxon>
        <taxon>Bacillati</taxon>
        <taxon>Cyanobacteriota</taxon>
        <taxon>Cyanophyceae</taxon>
        <taxon>Oscillatoriophycideae</taxon>
        <taxon>Chroococcales</taxon>
        <taxon>Microcystaceae</taxon>
        <taxon>Microcystis</taxon>
    </lineage>
</organism>
<dbReference type="Proteomes" id="UP000030321">
    <property type="component" value="Unassembled WGS sequence"/>
</dbReference>
<accession>A0A0A1VV67</accession>
<reference evidence="2" key="1">
    <citation type="journal article" date="2015" name="Genome">
        <title>Whole Genome Sequence of the Non-Microcystin-Producing Microcystis aeruginosa Strain NIES-44.</title>
        <authorList>
            <person name="Okano K."/>
            <person name="Miyata N."/>
            <person name="Ozaki Y."/>
        </authorList>
    </citation>
    <scope>NUCLEOTIDE SEQUENCE [LARGE SCALE GENOMIC DNA]</scope>
    <source>
        <strain evidence="2">NIES-44</strain>
    </source>
</reference>
<dbReference type="EMBL" id="BBPA01000044">
    <property type="protein sequence ID" value="GAL93732.1"/>
    <property type="molecule type" value="Genomic_DNA"/>
</dbReference>
<comment type="caution">
    <text evidence="1">The sequence shown here is derived from an EMBL/GenBank/DDBJ whole genome shotgun (WGS) entry which is preliminary data.</text>
</comment>
<dbReference type="AlphaFoldDB" id="A0A0A1VV67"/>
<evidence type="ECO:0000313" key="1">
    <source>
        <dbReference type="EMBL" id="GAL93732.1"/>
    </source>
</evidence>
<name>A0A0A1VV67_MICAE</name>
<gene>
    <name evidence="1" type="ORF">N44_03484</name>
</gene>
<protein>
    <submittedName>
        <fullName evidence="1">Uncharacterized protein</fullName>
    </submittedName>
</protein>
<proteinExistence type="predicted"/>
<sequence length="44" mass="5364">MRQKVVGVDFQVKNLYRRPRQLNELNNYKFLSRGAVRSNNRRQN</sequence>